<reference evidence="2 3" key="1">
    <citation type="submission" date="2019-09" db="EMBL/GenBank/DDBJ databases">
        <title>Genome sequencing of Ng87 strain.</title>
        <authorList>
            <person name="Karasev E.S."/>
            <person name="Andronov E."/>
        </authorList>
    </citation>
    <scope>NUCLEOTIDE SEQUENCE [LARGE SCALE GENOMIC DNA]</scope>
    <source>
        <strain evidence="2 3">Ng87</strain>
    </source>
</reference>
<gene>
    <name evidence="2" type="ORF">F4V91_29370</name>
</gene>
<evidence type="ECO:0000256" key="1">
    <source>
        <dbReference type="SAM" id="MobiDB-lite"/>
    </source>
</evidence>
<dbReference type="AlphaFoldDB" id="A0A6A1TL35"/>
<proteinExistence type="predicted"/>
<evidence type="ECO:0000313" key="3">
    <source>
        <dbReference type="Proteomes" id="UP000386575"/>
    </source>
</evidence>
<dbReference type="EMBL" id="VZUL01000003">
    <property type="protein sequence ID" value="KAB1083596.1"/>
    <property type="molecule type" value="Genomic_DNA"/>
</dbReference>
<accession>A0A6A1TL35</accession>
<comment type="caution">
    <text evidence="2">The sequence shown here is derived from an EMBL/GenBank/DDBJ whole genome shotgun (WGS) entry which is preliminary data.</text>
</comment>
<dbReference type="Proteomes" id="UP000386575">
    <property type="component" value="Unassembled WGS sequence"/>
</dbReference>
<dbReference type="RefSeq" id="WP_151046835.1">
    <property type="nucleotide sequence ID" value="NZ_VZUL01000003.1"/>
</dbReference>
<sequence length="212" mass="22689">MGSCSSQKLGKAIGAYAADEVFNGRRRCFAGLVGGEVLEQVVQCGIPPCNEGGRLGSPLRLGAAEVANNRRSAAVSRAPARGLRPPNADCWSAGVSWRKDKAPYLPGLTWAEFKALAKRRKSREVQKFTSISRPISASGGLRPFFLPPGQACRGFLSEADRANPGYHDSFPPCVGPGGARQQEVLAGMRRLGGADDDEPKYDGRRKTGEEDE</sequence>
<feature type="compositionally biased region" description="Basic and acidic residues" evidence="1">
    <location>
        <begin position="200"/>
        <end position="212"/>
    </location>
</feature>
<name>A0A6A1TL35_NEOGA</name>
<evidence type="ECO:0000313" key="2">
    <source>
        <dbReference type="EMBL" id="KAB1083596.1"/>
    </source>
</evidence>
<organism evidence="2 3">
    <name type="scientific">Neorhizobium galegae</name>
    <name type="common">Rhizobium galegae</name>
    <dbReference type="NCBI Taxonomy" id="399"/>
    <lineage>
        <taxon>Bacteria</taxon>
        <taxon>Pseudomonadati</taxon>
        <taxon>Pseudomonadota</taxon>
        <taxon>Alphaproteobacteria</taxon>
        <taxon>Hyphomicrobiales</taxon>
        <taxon>Rhizobiaceae</taxon>
        <taxon>Rhizobium/Agrobacterium group</taxon>
        <taxon>Neorhizobium</taxon>
    </lineage>
</organism>
<protein>
    <submittedName>
        <fullName evidence="2">Uncharacterized protein</fullName>
    </submittedName>
</protein>
<feature type="region of interest" description="Disordered" evidence="1">
    <location>
        <begin position="186"/>
        <end position="212"/>
    </location>
</feature>